<evidence type="ECO:0000313" key="3">
    <source>
        <dbReference type="EMBL" id="CAB4179918.1"/>
    </source>
</evidence>
<reference evidence="4" key="1">
    <citation type="submission" date="2020-05" db="EMBL/GenBank/DDBJ databases">
        <authorList>
            <person name="Chiriac C."/>
            <person name="Salcher M."/>
            <person name="Ghai R."/>
            <person name="Kavagutti S V."/>
        </authorList>
    </citation>
    <scope>NUCLEOTIDE SEQUENCE</scope>
</reference>
<dbReference type="Pfam" id="PF01370">
    <property type="entry name" value="Epimerase"/>
    <property type="match status" value="1"/>
</dbReference>
<dbReference type="EMBL" id="LR796920">
    <property type="protein sequence ID" value="CAB4175216.1"/>
    <property type="molecule type" value="Genomic_DNA"/>
</dbReference>
<accession>A0A6J5R555</accession>
<dbReference type="PANTHER" id="PTHR43245:SF13">
    <property type="entry name" value="UDP-D-APIOSE_UDP-D-XYLOSE SYNTHASE 2"/>
    <property type="match status" value="1"/>
</dbReference>
<organism evidence="4">
    <name type="scientific">uncultured Caudovirales phage</name>
    <dbReference type="NCBI Taxonomy" id="2100421"/>
    <lineage>
        <taxon>Viruses</taxon>
        <taxon>Duplodnaviria</taxon>
        <taxon>Heunggongvirae</taxon>
        <taxon>Uroviricota</taxon>
        <taxon>Caudoviricetes</taxon>
        <taxon>Peduoviridae</taxon>
        <taxon>Maltschvirus</taxon>
        <taxon>Maltschvirus maltsch</taxon>
    </lineage>
</organism>
<proteinExistence type="predicted"/>
<dbReference type="InterPro" id="IPR001509">
    <property type="entry name" value="Epimerase_deHydtase"/>
</dbReference>
<protein>
    <submittedName>
        <fullName evidence="4">WcaG Nucleoside-diphosphate-sugar epimerases</fullName>
    </submittedName>
</protein>
<feature type="domain" description="NAD-dependent epimerase/dehydratase" evidence="1">
    <location>
        <begin position="3"/>
        <end position="209"/>
    </location>
</feature>
<dbReference type="PANTHER" id="PTHR43245">
    <property type="entry name" value="BIFUNCTIONAL POLYMYXIN RESISTANCE PROTEIN ARNA"/>
    <property type="match status" value="1"/>
</dbReference>
<dbReference type="EMBL" id="LR796984">
    <property type="protein sequence ID" value="CAB4179918.1"/>
    <property type="molecule type" value="Genomic_DNA"/>
</dbReference>
<dbReference type="Gene3D" id="3.40.50.720">
    <property type="entry name" value="NAD(P)-binding Rossmann-like Domain"/>
    <property type="match status" value="1"/>
</dbReference>
<evidence type="ECO:0000313" key="2">
    <source>
        <dbReference type="EMBL" id="CAB4175216.1"/>
    </source>
</evidence>
<dbReference type="SUPFAM" id="SSF51735">
    <property type="entry name" value="NAD(P)-binding Rossmann-fold domains"/>
    <property type="match status" value="1"/>
</dbReference>
<sequence>MKALVTGASGYIGRALYKLNQDVIGIDLYNEKDYPYIEVCDVTDIEALSRVFDNNDFDVVIHLAGDKSVEESKAFPTSYFRSIVTGSLNVVHLCEQAGIPLVFASSAAVYGEESPYSMAKAFVERALEFSDLDYIALRYFNVGGLVEAPSFRQKGNVFDVIRDCHNYDTTFYINSGSLGRDYSHVLDIAEATWEAVAAVRTGLTSGTYDVLSGASFTLDKVIELYKGLGVWLTVYEVGSPVESEAAAHERPWPHTPKFGMKDIIQSEIEHGLTKPESS</sequence>
<name>A0A6J5R555_9CAUD</name>
<gene>
    <name evidence="3" type="ORF">UFOVP1035_125</name>
    <name evidence="4" type="ORF">UFOVP1181_84</name>
    <name evidence="2" type="ORF">UFOVP965_129</name>
</gene>
<dbReference type="EMBL" id="LR797127">
    <property type="protein sequence ID" value="CAB4188758.1"/>
    <property type="molecule type" value="Genomic_DNA"/>
</dbReference>
<dbReference type="InterPro" id="IPR050177">
    <property type="entry name" value="Lipid_A_modif_metabolic_enz"/>
</dbReference>
<evidence type="ECO:0000259" key="1">
    <source>
        <dbReference type="Pfam" id="PF01370"/>
    </source>
</evidence>
<dbReference type="InterPro" id="IPR036291">
    <property type="entry name" value="NAD(P)-bd_dom_sf"/>
</dbReference>
<evidence type="ECO:0000313" key="4">
    <source>
        <dbReference type="EMBL" id="CAB4188758.1"/>
    </source>
</evidence>